<evidence type="ECO:0000256" key="2">
    <source>
        <dbReference type="ARBA" id="ARBA00022475"/>
    </source>
</evidence>
<dbReference type="InterPro" id="IPR050833">
    <property type="entry name" value="Poly_Biosynth_Transport"/>
</dbReference>
<feature type="transmembrane region" description="Helical" evidence="6">
    <location>
        <begin position="360"/>
        <end position="380"/>
    </location>
</feature>
<feature type="transmembrane region" description="Helical" evidence="6">
    <location>
        <begin position="387"/>
        <end position="406"/>
    </location>
</feature>
<dbReference type="InterPro" id="IPR024923">
    <property type="entry name" value="PG_synth_SpoVB"/>
</dbReference>
<dbReference type="AlphaFoldDB" id="A0A7S8CBN0"/>
<sequence>MSTFLKGALILMAAGFITRILGFVNRIVIARMIGEEGVGLFMMTFPTLMLIITITQMGLPVAISKLVAEATAVGDHSKVKRILVVSLSITLTLSLIFTPLLIVFAPMLSEYLFTDPRTIYPLLAMTPIIPIIAISSVIRGYFQGKQQMRPAAISQLLEQVVRIGLIATFVGTMVPYGIEYAAAGAMVASVIGELCSLIYMFYAFKRKKKIRIRHQFLGQLVKGKGEMKELFSVSLPTTGSQMIGRLAWFFEPIVVTKSLLIAGVTAGVATSQYGVLTGYALPLLFLPSFITVSLSTSLVPAISEAYAKKHFKTMEHRLQEALRFCLVTGGLSVVLLYVFADPLMELMYGSTKGADFIKLLAPFFLFFYYQGPLQAVLQALDLAKAALINSTIGAGVKLIVIFALASRPEFGIYGAGLGIVVGIILVTLLHFATVLKKIPMTIYVRQYVWFTLICFIVGFTTIELYENFLNPIPVLPRLFIGMVFLTILYLTLLYAARLVKKEDLKRVPFVKKFF</sequence>
<feature type="transmembrane region" description="Helical" evidence="6">
    <location>
        <begin position="119"/>
        <end position="138"/>
    </location>
</feature>
<comment type="subcellular location">
    <subcellularLocation>
        <location evidence="1">Cell membrane</location>
        <topology evidence="1">Multi-pass membrane protein</topology>
    </subcellularLocation>
</comment>
<feature type="transmembrane region" description="Helical" evidence="6">
    <location>
        <begin position="184"/>
        <end position="204"/>
    </location>
</feature>
<evidence type="ECO:0000256" key="5">
    <source>
        <dbReference type="ARBA" id="ARBA00023136"/>
    </source>
</evidence>
<feature type="transmembrane region" description="Helical" evidence="6">
    <location>
        <begin position="159"/>
        <end position="178"/>
    </location>
</feature>
<name>A0A7S8CBN0_9BACI</name>
<feature type="transmembrane region" description="Helical" evidence="6">
    <location>
        <begin position="279"/>
        <end position="300"/>
    </location>
</feature>
<dbReference type="PANTHER" id="PTHR30250:SF24">
    <property type="entry name" value="STAGE V SPORULATION PROTEIN B"/>
    <property type="match status" value="1"/>
</dbReference>
<dbReference type="PANTHER" id="PTHR30250">
    <property type="entry name" value="PST FAMILY PREDICTED COLANIC ACID TRANSPORTER"/>
    <property type="match status" value="1"/>
</dbReference>
<keyword evidence="8" id="KW-1185">Reference proteome</keyword>
<evidence type="ECO:0000313" key="8">
    <source>
        <dbReference type="Proteomes" id="UP000593626"/>
    </source>
</evidence>
<feature type="transmembrane region" description="Helical" evidence="6">
    <location>
        <begin position="477"/>
        <end position="496"/>
    </location>
</feature>
<dbReference type="RefSeq" id="WP_239671689.1">
    <property type="nucleotide sequence ID" value="NZ_CP049742.1"/>
</dbReference>
<dbReference type="InterPro" id="IPR002797">
    <property type="entry name" value="Polysacc_synth"/>
</dbReference>
<gene>
    <name evidence="7" type="primary">spoVB</name>
    <name evidence="7" type="ORF">G8O30_08610</name>
</gene>
<dbReference type="PIRSF" id="PIRSF038958">
    <property type="entry name" value="PG_synth_SpoVB"/>
    <property type="match status" value="1"/>
</dbReference>
<evidence type="ECO:0000256" key="1">
    <source>
        <dbReference type="ARBA" id="ARBA00004651"/>
    </source>
</evidence>
<keyword evidence="3 6" id="KW-0812">Transmembrane</keyword>
<keyword evidence="4 6" id="KW-1133">Transmembrane helix</keyword>
<proteinExistence type="predicted"/>
<dbReference type="GO" id="GO:0005886">
    <property type="term" value="C:plasma membrane"/>
    <property type="evidence" value="ECO:0007669"/>
    <property type="project" value="UniProtKB-SubCell"/>
</dbReference>
<keyword evidence="2" id="KW-1003">Cell membrane</keyword>
<keyword evidence="5 6" id="KW-0472">Membrane</keyword>
<accession>A0A7S8CBN0</accession>
<evidence type="ECO:0000313" key="7">
    <source>
        <dbReference type="EMBL" id="QPC47020.1"/>
    </source>
</evidence>
<reference evidence="7 8" key="1">
    <citation type="submission" date="2019-07" db="EMBL/GenBank/DDBJ databases">
        <title>Genome sequence of 2 isolates from Red Sea Mangroves.</title>
        <authorList>
            <person name="Sefrji F."/>
            <person name="Michoud G."/>
            <person name="Merlino G."/>
            <person name="Daffonchio D."/>
        </authorList>
    </citation>
    <scope>NUCLEOTIDE SEQUENCE [LARGE SCALE GENOMIC DNA]</scope>
    <source>
        <strain evidence="7 8">R1DC41</strain>
    </source>
</reference>
<dbReference type="KEGG" id="mcui:G8O30_08610"/>
<dbReference type="Pfam" id="PF01943">
    <property type="entry name" value="Polysacc_synt"/>
    <property type="match status" value="1"/>
</dbReference>
<evidence type="ECO:0000256" key="4">
    <source>
        <dbReference type="ARBA" id="ARBA00022989"/>
    </source>
</evidence>
<feature type="transmembrane region" description="Helical" evidence="6">
    <location>
        <begin position="246"/>
        <end position="267"/>
    </location>
</feature>
<organism evidence="7 8">
    <name type="scientific">Mangrovibacillus cuniculi</name>
    <dbReference type="NCBI Taxonomy" id="2593652"/>
    <lineage>
        <taxon>Bacteria</taxon>
        <taxon>Bacillati</taxon>
        <taxon>Bacillota</taxon>
        <taxon>Bacilli</taxon>
        <taxon>Bacillales</taxon>
        <taxon>Bacillaceae</taxon>
        <taxon>Mangrovibacillus</taxon>
    </lineage>
</organism>
<evidence type="ECO:0000256" key="3">
    <source>
        <dbReference type="ARBA" id="ARBA00022692"/>
    </source>
</evidence>
<protein>
    <submittedName>
        <fullName evidence="7">Stage V sporulation protein B</fullName>
    </submittedName>
</protein>
<evidence type="ECO:0000256" key="6">
    <source>
        <dbReference type="SAM" id="Phobius"/>
    </source>
</evidence>
<dbReference type="NCBIfam" id="TIGR02900">
    <property type="entry name" value="spore_V_B"/>
    <property type="match status" value="1"/>
</dbReference>
<feature type="transmembrane region" description="Helical" evidence="6">
    <location>
        <begin position="447"/>
        <end position="465"/>
    </location>
</feature>
<dbReference type="CDD" id="cd13124">
    <property type="entry name" value="MATE_SpoVB_like"/>
    <property type="match status" value="1"/>
</dbReference>
<feature type="transmembrane region" description="Helical" evidence="6">
    <location>
        <begin position="321"/>
        <end position="340"/>
    </location>
</feature>
<dbReference type="Proteomes" id="UP000593626">
    <property type="component" value="Chromosome"/>
</dbReference>
<feature type="transmembrane region" description="Helical" evidence="6">
    <location>
        <begin position="38"/>
        <end position="61"/>
    </location>
</feature>
<dbReference type="InterPro" id="IPR014249">
    <property type="entry name" value="Spore_V_B"/>
</dbReference>
<feature type="transmembrane region" description="Helical" evidence="6">
    <location>
        <begin position="82"/>
        <end position="107"/>
    </location>
</feature>
<feature type="transmembrane region" description="Helical" evidence="6">
    <location>
        <begin position="412"/>
        <end position="435"/>
    </location>
</feature>
<dbReference type="EMBL" id="CP049742">
    <property type="protein sequence ID" value="QPC47020.1"/>
    <property type="molecule type" value="Genomic_DNA"/>
</dbReference>